<dbReference type="Proteomes" id="UP000239663">
    <property type="component" value="Unassembled WGS sequence"/>
</dbReference>
<gene>
    <name evidence="7" type="ORF">CYL18_18610</name>
</gene>
<evidence type="ECO:0000256" key="2">
    <source>
        <dbReference type="ARBA" id="ARBA00022801"/>
    </source>
</evidence>
<feature type="binding site" evidence="5">
    <location>
        <position position="331"/>
    </location>
    <ligand>
        <name>Ca(2+)</name>
        <dbReference type="ChEBI" id="CHEBI:29108"/>
    </ligand>
</feature>
<dbReference type="Gene3D" id="2.30.120.10">
    <property type="match status" value="1"/>
</dbReference>
<accession>A0A2S7MV67</accession>
<dbReference type="GO" id="GO:0016811">
    <property type="term" value="F:hydrolase activity, acting on carbon-nitrogen (but not peptide) bonds, in linear amides"/>
    <property type="evidence" value="ECO:0007669"/>
    <property type="project" value="InterPro"/>
</dbReference>
<keyword evidence="3" id="KW-0865">Zymogen</keyword>
<dbReference type="InterPro" id="IPR043146">
    <property type="entry name" value="Penicillin_amidase_N_B-knob"/>
</dbReference>
<dbReference type="AlphaFoldDB" id="A0A2S7MV67"/>
<dbReference type="InterPro" id="IPR002692">
    <property type="entry name" value="S45"/>
</dbReference>
<dbReference type="InterPro" id="IPR014395">
    <property type="entry name" value="Pen/GL7ACA/AHL_acylase"/>
</dbReference>
<feature type="active site" description="Nucleophile" evidence="4">
    <location>
        <position position="256"/>
    </location>
</feature>
<dbReference type="InterPro" id="IPR029055">
    <property type="entry name" value="Ntn_hydrolases_N"/>
</dbReference>
<reference evidence="7 8" key="1">
    <citation type="submission" date="2017-12" db="EMBL/GenBank/DDBJ databases">
        <title>Taxonomic description and draft genome of Pradoshia cofamensis Gen. nov., sp. nov., a thermotolerant bacillale isolated from anterior gut of earthworm Eisenia fetida.</title>
        <authorList>
            <person name="Saha T."/>
            <person name="Chakraborty R."/>
        </authorList>
    </citation>
    <scope>NUCLEOTIDE SEQUENCE [LARGE SCALE GENOMIC DNA]</scope>
    <source>
        <strain evidence="7 8">EAG3</strain>
    </source>
</reference>
<keyword evidence="5" id="KW-0479">Metal-binding</keyword>
<keyword evidence="2" id="KW-0378">Hydrolase</keyword>
<keyword evidence="6" id="KW-0812">Transmembrane</keyword>
<feature type="transmembrane region" description="Helical" evidence="6">
    <location>
        <begin position="17"/>
        <end position="40"/>
    </location>
</feature>
<protein>
    <submittedName>
        <fullName evidence="7">Penicillin acylase family protein</fullName>
    </submittedName>
</protein>
<keyword evidence="6" id="KW-0472">Membrane</keyword>
<dbReference type="PIRSF" id="PIRSF001227">
    <property type="entry name" value="Pen_acylase"/>
    <property type="match status" value="1"/>
</dbReference>
<dbReference type="RefSeq" id="WP_104850971.1">
    <property type="nucleotide sequence ID" value="NZ_PKOZ01000028.1"/>
</dbReference>
<evidence type="ECO:0000256" key="3">
    <source>
        <dbReference type="ARBA" id="ARBA00023145"/>
    </source>
</evidence>
<comment type="similarity">
    <text evidence="1">Belongs to the peptidase S45 family.</text>
</comment>
<dbReference type="PANTHER" id="PTHR34218:SF4">
    <property type="entry name" value="ACYL-HOMOSERINE LACTONE ACYLASE QUIP"/>
    <property type="match status" value="1"/>
</dbReference>
<dbReference type="InterPro" id="IPR023343">
    <property type="entry name" value="Penicillin_amidase_dom1"/>
</dbReference>
<proteinExistence type="inferred from homology"/>
<dbReference type="Gene3D" id="1.10.439.10">
    <property type="entry name" value="Penicillin Amidohydrolase, domain 1"/>
    <property type="match status" value="1"/>
</dbReference>
<dbReference type="OrthoDB" id="9759796at2"/>
<comment type="cofactor">
    <cofactor evidence="5">
        <name>Ca(2+)</name>
        <dbReference type="ChEBI" id="CHEBI:29108"/>
    </cofactor>
    <text evidence="5">Binds 1 Ca(2+) ion per dimer.</text>
</comment>
<keyword evidence="8" id="KW-1185">Reference proteome</keyword>
<dbReference type="Gene3D" id="3.60.20.10">
    <property type="entry name" value="Glutamine Phosphoribosylpyrophosphate, subunit 1, domain 1"/>
    <property type="match status" value="1"/>
</dbReference>
<evidence type="ECO:0000313" key="7">
    <source>
        <dbReference type="EMBL" id="PQD93683.1"/>
    </source>
</evidence>
<dbReference type="Pfam" id="PF01804">
    <property type="entry name" value="Penicil_amidase"/>
    <property type="match status" value="1"/>
</dbReference>
<evidence type="ECO:0000313" key="8">
    <source>
        <dbReference type="Proteomes" id="UP000239663"/>
    </source>
</evidence>
<name>A0A2S7MV67_9BACI</name>
<comment type="caution">
    <text evidence="7">The sequence shown here is derived from an EMBL/GenBank/DDBJ whole genome shotgun (WGS) entry which is preliminary data.</text>
</comment>
<sequence>MDIASQPARKKRRWPKIIGFSVLGLVIILSVILVAANMYAKRSLPQISGEIKLQGLIDKVNVVRDEEGVPHIKAKNDHDLYMAQGYITAQDRLFQMDLSRRQASGQLSEVIGESSVEQDKFFRTFGLRRAAEASYEGYSDEMKAYLQSYADGVNRFMKEAIAENKLPVEFTLLGYEPSEWTIIDTLTIVKYMAYDLGGHWEGQVFRSYLLSEFTEEEAMDLFPAYPEVAPTVIEEGAIDWEESFASAHIPDEFNGSNNWVISGEKSESGSPLLADDPHLGLMTPSIWYQSTLQSNEQNISGVTFAGIPGIIIGHNKNVAWGITNVGPDVQDVYIEKINPDNPNQYLYNDEWIDAEIVTETIKVKGQKAIDHEVMITRHGPVISEFAHDNKSDTALSLKWTALEATQDLEAIPLMNKASNWEEFDAAIEHFKAPSSNFVFAAKDGTIAYKASGKIPIRKKGESLVPVPGWNDDYEWEGYIPHNELPTLINPEEGFIATANNKIVDDSYPYHISNVWAQPYRQQRILEVLNAKETFTVEDMKALQMDIKNLQAEEFVPIFLEQLSNQKLSEQEQEAVNLLKKWDFEDDEAETAPLLFQTMLLEISDVLFGEKISDEMMDLFEGKNQVIDELIRHANEGEEGPWIKNNGGLSKVIHQALKQTTDTLSERYGDDMSKWQWGDEHKLQFSHPLSRVSPLQHIFNSKDAIPVGGSAVTVQAARRNDETGIVNHGASWRYIIDTSDFSKAYHIVGPGQSGHFKSDWYNNQFEDWVTGDYHITTLDEPINEDQTLTLTPN</sequence>
<dbReference type="InterPro" id="IPR043147">
    <property type="entry name" value="Penicillin_amidase_A-knob"/>
</dbReference>
<evidence type="ECO:0000256" key="1">
    <source>
        <dbReference type="ARBA" id="ARBA00006586"/>
    </source>
</evidence>
<dbReference type="PANTHER" id="PTHR34218">
    <property type="entry name" value="PEPTIDASE S45 PENICILLIN AMIDASE"/>
    <property type="match status" value="1"/>
</dbReference>
<evidence type="ECO:0000256" key="4">
    <source>
        <dbReference type="PIRSR" id="PIRSR001227-1"/>
    </source>
</evidence>
<keyword evidence="5" id="KW-0106">Calcium</keyword>
<keyword evidence="6" id="KW-1133">Transmembrane helix</keyword>
<dbReference type="CDD" id="cd03747">
    <property type="entry name" value="Ntn_PGA_like"/>
    <property type="match status" value="1"/>
</dbReference>
<dbReference type="EMBL" id="PKOZ01000028">
    <property type="protein sequence ID" value="PQD93683.1"/>
    <property type="molecule type" value="Genomic_DNA"/>
</dbReference>
<dbReference type="Gene3D" id="1.10.1400.10">
    <property type="match status" value="1"/>
</dbReference>
<evidence type="ECO:0000256" key="6">
    <source>
        <dbReference type="SAM" id="Phobius"/>
    </source>
</evidence>
<dbReference type="GO" id="GO:0017000">
    <property type="term" value="P:antibiotic biosynthetic process"/>
    <property type="evidence" value="ECO:0007669"/>
    <property type="project" value="InterPro"/>
</dbReference>
<dbReference type="GO" id="GO:0046872">
    <property type="term" value="F:metal ion binding"/>
    <property type="evidence" value="ECO:0007669"/>
    <property type="project" value="UniProtKB-KW"/>
</dbReference>
<organism evidence="7 8">
    <name type="scientific">Pradoshia eiseniae</name>
    <dbReference type="NCBI Taxonomy" id="2064768"/>
    <lineage>
        <taxon>Bacteria</taxon>
        <taxon>Bacillati</taxon>
        <taxon>Bacillota</taxon>
        <taxon>Bacilli</taxon>
        <taxon>Bacillales</taxon>
        <taxon>Bacillaceae</taxon>
        <taxon>Pradoshia</taxon>
    </lineage>
</organism>
<evidence type="ECO:0000256" key="5">
    <source>
        <dbReference type="PIRSR" id="PIRSR001227-2"/>
    </source>
</evidence>
<dbReference type="SUPFAM" id="SSF56235">
    <property type="entry name" value="N-terminal nucleophile aminohydrolases (Ntn hydrolases)"/>
    <property type="match status" value="1"/>
</dbReference>
<feature type="binding site" evidence="5">
    <location>
        <position position="328"/>
    </location>
    <ligand>
        <name>Ca(2+)</name>
        <dbReference type="ChEBI" id="CHEBI:29108"/>
    </ligand>
</feature>